<sequence>MIRNEKGSTMVMLILILAILSLFGIVLMNTSVNENRNAIKEHDYQQAYFYARAGAAATADYFYRNPKSKDELEDDYLLGEGDDLLENKPTVYGNGSFVVGVMPTGTTDLIVKSVGTYNGIDKTVMALLERDPPFGNDAAIVVDNELVFDDGVVTGKMIIDSDGEYSIKRPQVDYDENNISRKYLDYEVYVVDESPESYDLVADANFDVKILNQKLTGMDKKEDIFTANDDLEFDCRNVGTGSEELYVGTYLGNVNFGNKNLTFKINNNGVDNVPELYFQHLYGAGSIDLEGSGKIIIRLQSAYITCDILSHEDDGMFLVTTYKDIDPNEWRNYEDGEIVIKTGDQGAENLFIFAPDKSVYIEASGGLHGAIIADYVEITSDKSHVHYEVPPYSISGEEIGNEKYTYSVKTWTEE</sequence>
<protein>
    <submittedName>
        <fullName evidence="2">PilX N-terminal</fullName>
    </submittedName>
</protein>
<dbReference type="EMBL" id="FQZL01000006">
    <property type="protein sequence ID" value="SHI69330.1"/>
    <property type="molecule type" value="Genomic_DNA"/>
</dbReference>
<dbReference type="Pfam" id="PF14341">
    <property type="entry name" value="PilX_N"/>
    <property type="match status" value="1"/>
</dbReference>
<dbReference type="RefSeq" id="WP_073047568.1">
    <property type="nucleotide sequence ID" value="NZ_FQZL01000006.1"/>
</dbReference>
<evidence type="ECO:0000313" key="3">
    <source>
        <dbReference type="Proteomes" id="UP000184052"/>
    </source>
</evidence>
<organism evidence="2 3">
    <name type="scientific">Dethiosulfatibacter aminovorans DSM 17477</name>
    <dbReference type="NCBI Taxonomy" id="1121476"/>
    <lineage>
        <taxon>Bacteria</taxon>
        <taxon>Bacillati</taxon>
        <taxon>Bacillota</taxon>
        <taxon>Tissierellia</taxon>
        <taxon>Dethiosulfatibacter</taxon>
    </lineage>
</organism>
<evidence type="ECO:0000259" key="1">
    <source>
        <dbReference type="Pfam" id="PF14341"/>
    </source>
</evidence>
<dbReference type="STRING" id="1121476.SAMN02745751_00814"/>
<evidence type="ECO:0000313" key="2">
    <source>
        <dbReference type="EMBL" id="SHI69330.1"/>
    </source>
</evidence>
<gene>
    <name evidence="2" type="ORF">SAMN02745751_00814</name>
</gene>
<name>A0A1M6D850_9FIRM</name>
<reference evidence="2 3" key="1">
    <citation type="submission" date="2016-11" db="EMBL/GenBank/DDBJ databases">
        <authorList>
            <person name="Jaros S."/>
            <person name="Januszkiewicz K."/>
            <person name="Wedrychowicz H."/>
        </authorList>
    </citation>
    <scope>NUCLEOTIDE SEQUENCE [LARGE SCALE GENOMIC DNA]</scope>
    <source>
        <strain evidence="2 3">DSM 17477</strain>
    </source>
</reference>
<keyword evidence="3" id="KW-1185">Reference proteome</keyword>
<dbReference type="InterPro" id="IPR025746">
    <property type="entry name" value="PilX_N_dom"/>
</dbReference>
<proteinExistence type="predicted"/>
<accession>A0A1M6D850</accession>
<feature type="domain" description="Type 4 fimbrial biogenesis protein PilX N-terminal" evidence="1">
    <location>
        <begin position="6"/>
        <end position="54"/>
    </location>
</feature>
<dbReference type="AlphaFoldDB" id="A0A1M6D850"/>
<dbReference type="Proteomes" id="UP000184052">
    <property type="component" value="Unassembled WGS sequence"/>
</dbReference>